<evidence type="ECO:0000313" key="1">
    <source>
        <dbReference type="EMBL" id="MCM1988004.1"/>
    </source>
</evidence>
<reference evidence="1" key="2">
    <citation type="submission" date="2021-04" db="EMBL/GenBank/DDBJ databases">
        <authorList>
            <person name="Dong X."/>
        </authorList>
    </citation>
    <scope>NUCLEOTIDE SEQUENCE</scope>
    <source>
        <strain evidence="1">LLY</strain>
    </source>
</reference>
<dbReference type="Proteomes" id="UP001056766">
    <property type="component" value="Unassembled WGS sequence"/>
</dbReference>
<proteinExistence type="predicted"/>
<gene>
    <name evidence="1" type="ORF">KDK67_13655</name>
</gene>
<evidence type="ECO:0000313" key="2">
    <source>
        <dbReference type="Proteomes" id="UP001056766"/>
    </source>
</evidence>
<name>A0A9E4ZK07_9EURY</name>
<accession>A0A9E4ZK07</accession>
<organism evidence="1 2">
    <name type="scientific">Methanococcoides seepicolus</name>
    <dbReference type="NCBI Taxonomy" id="2828780"/>
    <lineage>
        <taxon>Archaea</taxon>
        <taxon>Methanobacteriati</taxon>
        <taxon>Methanobacteriota</taxon>
        <taxon>Stenosarchaea group</taxon>
        <taxon>Methanomicrobia</taxon>
        <taxon>Methanosarcinales</taxon>
        <taxon>Methanosarcinaceae</taxon>
        <taxon>Methanococcoides</taxon>
    </lineage>
</organism>
<keyword evidence="2" id="KW-1185">Reference proteome</keyword>
<dbReference type="AlphaFoldDB" id="A0A9E4ZK07"/>
<comment type="caution">
    <text evidence="1">The sequence shown here is derived from an EMBL/GenBank/DDBJ whole genome shotgun (WGS) entry which is preliminary data.</text>
</comment>
<reference evidence="1" key="1">
    <citation type="journal article" date="2021" name="mSystems">
        <title>Bacteria and Archaea Synergistically Convert Glycine Betaine to Biogenic Methane in the Formosa Cold Seep of the South China Sea.</title>
        <authorList>
            <person name="Li L."/>
            <person name="Zhang W."/>
            <person name="Zhang S."/>
            <person name="Song L."/>
            <person name="Sun Q."/>
            <person name="Zhang H."/>
            <person name="Xiang H."/>
            <person name="Dong X."/>
        </authorList>
    </citation>
    <scope>NUCLEOTIDE SEQUENCE</scope>
    <source>
        <strain evidence="1">LLY</strain>
    </source>
</reference>
<protein>
    <submittedName>
        <fullName evidence="1">Uncharacterized protein</fullName>
    </submittedName>
</protein>
<sequence length="117" mass="13305">MNLNTIRAHYDVLIIDGEYLPDKDIQALYKAANVDVADEHVCLPEFRGMVLDGNAENYRAVEGKYKGINYYAIWLQSSEKVYYMFKQGAVTASYCNVGITSMPTHEDVEAEIDKRSK</sequence>
<dbReference type="EMBL" id="JAGSOI010000108">
    <property type="protein sequence ID" value="MCM1988004.1"/>
    <property type="molecule type" value="Genomic_DNA"/>
</dbReference>